<dbReference type="InterPro" id="IPR011042">
    <property type="entry name" value="6-blade_b-propeller_TolB-like"/>
</dbReference>
<dbReference type="AlphaFoldDB" id="A0A3N2RKS6"/>
<dbReference type="PANTHER" id="PTHR13833">
    <property type="match status" value="1"/>
</dbReference>
<evidence type="ECO:0000256" key="3">
    <source>
        <dbReference type="SAM" id="SignalP"/>
    </source>
</evidence>
<feature type="signal peptide" evidence="3">
    <location>
        <begin position="1"/>
        <end position="19"/>
    </location>
</feature>
<feature type="repeat" description="NHL" evidence="2">
    <location>
        <begin position="125"/>
        <end position="155"/>
    </location>
</feature>
<dbReference type="PANTHER" id="PTHR13833:SF71">
    <property type="entry name" value="NHL DOMAIN-CONTAINING PROTEIN"/>
    <property type="match status" value="1"/>
</dbReference>
<gene>
    <name evidence="4" type="ORF">D9T17_07185</name>
</gene>
<evidence type="ECO:0000256" key="1">
    <source>
        <dbReference type="ARBA" id="ARBA00022737"/>
    </source>
</evidence>
<comment type="caution">
    <text evidence="4">The sequence shown here is derived from an EMBL/GenBank/DDBJ whole genome shotgun (WGS) entry which is preliminary data.</text>
</comment>
<evidence type="ECO:0000313" key="5">
    <source>
        <dbReference type="Proteomes" id="UP000275910"/>
    </source>
</evidence>
<dbReference type="Pfam" id="PF01436">
    <property type="entry name" value="NHL"/>
    <property type="match status" value="2"/>
</dbReference>
<organism evidence="4 5">
    <name type="scientific">Lysobacter enzymogenes</name>
    <dbReference type="NCBI Taxonomy" id="69"/>
    <lineage>
        <taxon>Bacteria</taxon>
        <taxon>Pseudomonadati</taxon>
        <taxon>Pseudomonadota</taxon>
        <taxon>Gammaproteobacteria</taxon>
        <taxon>Lysobacterales</taxon>
        <taxon>Lysobacteraceae</taxon>
        <taxon>Lysobacter</taxon>
    </lineage>
</organism>
<evidence type="ECO:0000256" key="2">
    <source>
        <dbReference type="PROSITE-ProRule" id="PRU00504"/>
    </source>
</evidence>
<dbReference type="CDD" id="cd14953">
    <property type="entry name" value="NHL_like_1"/>
    <property type="match status" value="1"/>
</dbReference>
<dbReference type="Proteomes" id="UP000275910">
    <property type="component" value="Unassembled WGS sequence"/>
</dbReference>
<feature type="repeat" description="NHL" evidence="2">
    <location>
        <begin position="179"/>
        <end position="209"/>
    </location>
</feature>
<dbReference type="PROSITE" id="PS51125">
    <property type="entry name" value="NHL"/>
    <property type="match status" value="2"/>
</dbReference>
<dbReference type="RefSeq" id="WP_123646788.1">
    <property type="nucleotide sequence ID" value="NZ_RCTY01000019.1"/>
</dbReference>
<dbReference type="InterPro" id="IPR001258">
    <property type="entry name" value="NHL_repeat"/>
</dbReference>
<feature type="chain" id="PRO_5017936339" evidence="3">
    <location>
        <begin position="20"/>
        <end position="702"/>
    </location>
</feature>
<keyword evidence="3" id="KW-0732">Signal</keyword>
<proteinExistence type="predicted"/>
<reference evidence="4 5" key="1">
    <citation type="submission" date="2018-10" db="EMBL/GenBank/DDBJ databases">
        <title>The genome of Lysobacter enzymogenes OH11.</title>
        <authorList>
            <person name="Liu F."/>
            <person name="Zhao Y."/>
            <person name="Qian G."/>
            <person name="Chen Y."/>
            <person name="Xu H."/>
        </authorList>
    </citation>
    <scope>NUCLEOTIDE SEQUENCE [LARGE SCALE GENOMIC DNA]</scope>
    <source>
        <strain evidence="4 5">OH11</strain>
    </source>
</reference>
<dbReference type="Gene3D" id="2.120.10.30">
    <property type="entry name" value="TolB, C-terminal domain"/>
    <property type="match status" value="2"/>
</dbReference>
<dbReference type="Gene3D" id="2.40.10.500">
    <property type="match status" value="1"/>
</dbReference>
<sequence length="702" mass="74546">MSRKPWILLAVGVTALALAATFVFEPKPGGLLAPKPAPPPPTPFDWSSQVEWIAGDGVRGLRNGAKAQARFDDPYGLVRTGNGTLYIADAGDNNRIRMVGADGRVATVAGSKEGFVDGSGLSAAFDTPSGLALDGDGNLYVADTGNHAIRKISRQGVVSTLAGDGTPGYRDGPGAQARFDGPMGVAVSRRGRVFVADTYNDRIRVIEPDGTVSTLAGNGRPGFADGAAAIAQFDTPTALALDARGLLWVADTRNKALRRVEPDGDVATLALAPGESNRSPLVRPAALAITHDGWFYVADQALGGVLQIRPDGNWALISGDSQDQRLSRPAGLALADDGSLYVNDANGHRVHRIAPAAPAVAPPANGPVGPADEDPLPDTAGRWPLKPQDGWHEVVGTLGEVRGDGNGESRHHLHGGLDIRGDIGQQVLAIADAKVSAPVASWGFGNLGEGAELGRLSYIHMRVGRTAQGEPLDTDRFQPVYGDDGTLERMRLRRGTRFAVGDALGTINPMAHVHLSLGPSGFERNAIALNFVGYADHVPPRLERIELLDALGQPLKDKREGRLIVPRALSGLQLVAEGWDQVDDNLPRRRLGLYAVGYQWLDAQGKPLPGYETPRMNIEFDRLPPDDATQTIYAPGSGITVHGSAVTRFRYVLSNTVRGGRVGEGLWLPSEFAAGDYTLRVVARDYSGNEAVGRRDLAIRLQ</sequence>
<accession>A0A3N2RKS6</accession>
<dbReference type="EMBL" id="RCTY01000019">
    <property type="protein sequence ID" value="ROU07971.1"/>
    <property type="molecule type" value="Genomic_DNA"/>
</dbReference>
<dbReference type="SUPFAM" id="SSF63829">
    <property type="entry name" value="Calcium-dependent phosphotriesterase"/>
    <property type="match status" value="1"/>
</dbReference>
<evidence type="ECO:0000313" key="4">
    <source>
        <dbReference type="EMBL" id="ROU07971.1"/>
    </source>
</evidence>
<protein>
    <submittedName>
        <fullName evidence="4">Gluconolaconase</fullName>
    </submittedName>
</protein>
<keyword evidence="1" id="KW-0677">Repeat</keyword>
<name>A0A3N2RKS6_LYSEN</name>